<keyword evidence="8" id="KW-1185">Reference proteome</keyword>
<dbReference type="InterPro" id="IPR005074">
    <property type="entry name" value="Peptidase_C39"/>
</dbReference>
<keyword evidence="2" id="KW-0067">ATP-binding</keyword>
<feature type="domain" description="ABC transporter" evidence="6">
    <location>
        <begin position="1055"/>
        <end position="1287"/>
    </location>
</feature>
<keyword evidence="1" id="KW-0547">Nucleotide-binding</keyword>
<dbReference type="PANTHER" id="PTHR24221">
    <property type="entry name" value="ATP-BINDING CASSETTE SUB-FAMILY B"/>
    <property type="match status" value="1"/>
</dbReference>
<evidence type="ECO:0000256" key="1">
    <source>
        <dbReference type="ARBA" id="ARBA00022741"/>
    </source>
</evidence>
<sequence length="1289" mass="135315">MPLETLRHQSGLCQDGTTAVDLLRLARQHGLEAKAYSRDIDGLAALGFPLIVQTDFNHMVVVETVSPAGIRVNDPASGPAVLPLSEFSERFTGIVIVLRPAAGAAPPRRRSIPHSGILRRAGQRIRRNWGPLWQALPPTVRHRLTAAIGAAVLLTLLPAGLIATAGTAAVPTFWVLGLCLVCLCARTLLLARAAPATTAALRDAAIATLCRQPGRYFSMRGPDRLFAQMNALIFPAECLGGRTGGRGLDLLLIPACLSAVCRGGSLTTAGLATALILLAAAPVVVASQHRTARWRKTDPQPPRLSGLDGLALTRDTGWAFSGQRAALWASLTGSAAQSLTDSHRAGLSLLRITAGCLLAMALTAVLGVSSLLSPVETGLILLTQTLLWRLAEVLPDLVALQRTASTLVDLLTGPPPAALSSPLRSVPGTEAPPLAIDDLSFGYRPQHPPLLAGLSLTLTAGEQVSLTGPSGAGKSTLLRLIAGLDQPWSGSRIAPDRLALLSEEETFPAGSLRDCLTLSGAIPGDDEALRQVLRRAEAWDFVLPRGGLSMPVPDGATCFSGGQRRRLTLARALLTAPTLLLIDEAFDSLDPDLEARIRHTLRQDGITLLTVTQRPASLRLGDRAVVLTADGLTEWSDTAGQDTLATVAPPDPDAPPVFPRPEHRPLPAEDLTVVRQTVQALGGTLPASDSGGDPEGDPGPVSGDPLRATLHQNSVLTRRVRLRPQDRLDHAAEPLLIQCGGRWRFLSAPERVSPPPAPEALSVCRLHHTAPSTTAPLRSAGVRGLLLCLPALLAGLLIQTGADAGAGPLLLLSAAAAAMVPLAVWLRGVAARSQIRTHATLWSWLLFLPLTVLRRGQADRLDEVLPHYHDHTRIGVPAILTLPPLLVLALTGVYGTPAAPGLAALAGLTLGAALWAWRHTLIRSEQRTRIRRSLAATVRTLTGLRLLGVDRAALNHWHQQQQRLDRARHLPDLLVSLMDLSPVGVGLAVACGLWLPPDLPATALLPVFLLLSALSVHGGGLGAALHRPAPLFPGTDGAPPTALPPPPFSDSPVTLTADSVVYTLPGASSPLIGPSAFTLTLRPGTVTALCGPSGCGKTTLTRLLTGILTPESGSIRLNGIPVTEASRAALQARIGWLEQDDSLPVGTVRAHVSGNRAATEAECWQALEAVGMAEAVAALPMGLQAVISSQTLPAGQVRLLHLARVMLTRPAVLILDEALSGLETGRLPGLLAMIRQSGCACLLITHRPDILPLNDAAWEIHDGQVRPVNGGGLTPSTPNSAAPYPASGH</sequence>
<feature type="transmembrane region" description="Helical" evidence="5">
    <location>
        <begin position="144"/>
        <end position="166"/>
    </location>
</feature>
<dbReference type="Pfam" id="PF03412">
    <property type="entry name" value="Peptidase_C39"/>
    <property type="match status" value="1"/>
</dbReference>
<keyword evidence="5" id="KW-0812">Transmembrane</keyword>
<reference evidence="7 8" key="1">
    <citation type="submission" date="2020-08" db="EMBL/GenBank/DDBJ databases">
        <title>Genomic Encyclopedia of Type Strains, Phase IV (KMG-IV): sequencing the most valuable type-strain genomes for metagenomic binning, comparative biology and taxonomic classification.</title>
        <authorList>
            <person name="Goeker M."/>
        </authorList>
    </citation>
    <scope>NUCLEOTIDE SEQUENCE [LARGE SCALE GENOMIC DNA]</scope>
    <source>
        <strain evidence="7 8">DSM 11590</strain>
    </source>
</reference>
<dbReference type="Proteomes" id="UP000544872">
    <property type="component" value="Unassembled WGS sequence"/>
</dbReference>
<dbReference type="SMART" id="SM00382">
    <property type="entry name" value="AAA"/>
    <property type="match status" value="2"/>
</dbReference>
<feature type="region of interest" description="Disordered" evidence="4">
    <location>
        <begin position="1268"/>
        <end position="1289"/>
    </location>
</feature>
<evidence type="ECO:0000259" key="6">
    <source>
        <dbReference type="PROSITE" id="PS50893"/>
    </source>
</evidence>
<dbReference type="Pfam" id="PF00005">
    <property type="entry name" value="ABC_tran"/>
    <property type="match status" value="2"/>
</dbReference>
<feature type="transmembrane region" description="Helical" evidence="5">
    <location>
        <begin position="349"/>
        <end position="372"/>
    </location>
</feature>
<feature type="transmembrane region" description="Helical" evidence="5">
    <location>
        <begin position="899"/>
        <end position="917"/>
    </location>
</feature>
<keyword evidence="3" id="KW-0813">Transport</keyword>
<feature type="domain" description="ABC transporter" evidence="6">
    <location>
        <begin position="434"/>
        <end position="654"/>
    </location>
</feature>
<dbReference type="InterPro" id="IPR017871">
    <property type="entry name" value="ABC_transporter-like_CS"/>
</dbReference>
<keyword evidence="5" id="KW-1133">Transmembrane helix</keyword>
<evidence type="ECO:0000313" key="8">
    <source>
        <dbReference type="Proteomes" id="UP000544872"/>
    </source>
</evidence>
<organism evidence="7 8">
    <name type="scientific">Novispirillum itersonii</name>
    <name type="common">Aquaspirillum itersonii</name>
    <dbReference type="NCBI Taxonomy" id="189"/>
    <lineage>
        <taxon>Bacteria</taxon>
        <taxon>Pseudomonadati</taxon>
        <taxon>Pseudomonadota</taxon>
        <taxon>Alphaproteobacteria</taxon>
        <taxon>Rhodospirillales</taxon>
        <taxon>Novispirillaceae</taxon>
        <taxon>Novispirillum</taxon>
    </lineage>
</organism>
<feature type="transmembrane region" description="Helical" evidence="5">
    <location>
        <begin position="973"/>
        <end position="995"/>
    </location>
</feature>
<evidence type="ECO:0000313" key="7">
    <source>
        <dbReference type="EMBL" id="MBB6212252.1"/>
    </source>
</evidence>
<dbReference type="GO" id="GO:0034040">
    <property type="term" value="F:ATPase-coupled lipid transmembrane transporter activity"/>
    <property type="evidence" value="ECO:0007669"/>
    <property type="project" value="TreeGrafter"/>
</dbReference>
<dbReference type="SUPFAM" id="SSF52540">
    <property type="entry name" value="P-loop containing nucleoside triphosphate hydrolases"/>
    <property type="match status" value="2"/>
</dbReference>
<feature type="transmembrane region" description="Helical" evidence="5">
    <location>
        <begin position="810"/>
        <end position="829"/>
    </location>
</feature>
<dbReference type="EMBL" id="JACIIX010000019">
    <property type="protein sequence ID" value="MBB6212252.1"/>
    <property type="molecule type" value="Genomic_DNA"/>
</dbReference>
<dbReference type="InterPro" id="IPR027417">
    <property type="entry name" value="P-loop_NTPase"/>
</dbReference>
<feature type="region of interest" description="Disordered" evidence="4">
    <location>
        <begin position="683"/>
        <end position="708"/>
    </location>
</feature>
<dbReference type="Gene3D" id="3.90.70.10">
    <property type="entry name" value="Cysteine proteinases"/>
    <property type="match status" value="1"/>
</dbReference>
<keyword evidence="3" id="KW-0080">Bacteriocin transport</keyword>
<feature type="transmembrane region" description="Helical" evidence="5">
    <location>
        <begin position="874"/>
        <end position="893"/>
    </location>
</feature>
<dbReference type="PROSITE" id="PS50893">
    <property type="entry name" value="ABC_TRANSPORTER_2"/>
    <property type="match status" value="2"/>
</dbReference>
<dbReference type="PANTHER" id="PTHR24221:SF654">
    <property type="entry name" value="ATP-BINDING CASSETTE SUB-FAMILY B MEMBER 6"/>
    <property type="match status" value="1"/>
</dbReference>
<evidence type="ECO:0000256" key="5">
    <source>
        <dbReference type="SAM" id="Phobius"/>
    </source>
</evidence>
<evidence type="ECO:0000256" key="3">
    <source>
        <dbReference type="ARBA" id="ARBA00043264"/>
    </source>
</evidence>
<name>A0A7X0DQG6_NOVIT</name>
<dbReference type="Gene3D" id="3.40.50.300">
    <property type="entry name" value="P-loop containing nucleotide triphosphate hydrolases"/>
    <property type="match status" value="2"/>
</dbReference>
<dbReference type="GO" id="GO:0008233">
    <property type="term" value="F:peptidase activity"/>
    <property type="evidence" value="ECO:0007669"/>
    <property type="project" value="InterPro"/>
</dbReference>
<dbReference type="GO" id="GO:0006508">
    <property type="term" value="P:proteolysis"/>
    <property type="evidence" value="ECO:0007669"/>
    <property type="project" value="InterPro"/>
</dbReference>
<feature type="transmembrane region" description="Helical" evidence="5">
    <location>
        <begin position="172"/>
        <end position="191"/>
    </location>
</feature>
<gene>
    <name evidence="7" type="ORF">FHS48_003702</name>
</gene>
<proteinExistence type="predicted"/>
<dbReference type="GO" id="GO:0016020">
    <property type="term" value="C:membrane"/>
    <property type="evidence" value="ECO:0007669"/>
    <property type="project" value="InterPro"/>
</dbReference>
<keyword evidence="3" id="KW-0653">Protein transport</keyword>
<feature type="transmembrane region" description="Helical" evidence="5">
    <location>
        <begin position="265"/>
        <end position="286"/>
    </location>
</feature>
<dbReference type="InterPro" id="IPR003593">
    <property type="entry name" value="AAA+_ATPase"/>
</dbReference>
<evidence type="ECO:0000256" key="4">
    <source>
        <dbReference type="SAM" id="MobiDB-lite"/>
    </source>
</evidence>
<comment type="caution">
    <text evidence="7">The sequence shown here is derived from an EMBL/GenBank/DDBJ whole genome shotgun (WGS) entry which is preliminary data.</text>
</comment>
<dbReference type="GO" id="GO:0016887">
    <property type="term" value="F:ATP hydrolysis activity"/>
    <property type="evidence" value="ECO:0007669"/>
    <property type="project" value="InterPro"/>
</dbReference>
<dbReference type="GO" id="GO:0043213">
    <property type="term" value="P:bacteriocin transport"/>
    <property type="evidence" value="ECO:0007669"/>
    <property type="project" value="UniProtKB-KW"/>
</dbReference>
<dbReference type="PROSITE" id="PS00211">
    <property type="entry name" value="ABC_TRANSPORTER_1"/>
    <property type="match status" value="1"/>
</dbReference>
<accession>A0A7X0DQG6</accession>
<evidence type="ECO:0000256" key="2">
    <source>
        <dbReference type="ARBA" id="ARBA00022840"/>
    </source>
</evidence>
<keyword evidence="5" id="KW-0472">Membrane</keyword>
<dbReference type="GO" id="GO:0005524">
    <property type="term" value="F:ATP binding"/>
    <property type="evidence" value="ECO:0007669"/>
    <property type="project" value="UniProtKB-KW"/>
</dbReference>
<dbReference type="InterPro" id="IPR003439">
    <property type="entry name" value="ABC_transporter-like_ATP-bd"/>
</dbReference>
<dbReference type="InterPro" id="IPR039421">
    <property type="entry name" value="Type_1_exporter"/>
</dbReference>
<protein>
    <submittedName>
        <fullName evidence="7">ABC-type bacteriocin/lantibiotic exporter with double-glycine peptidase domain</fullName>
    </submittedName>
</protein>